<name>A0A1J5IXX5_9BACT</name>
<accession>A0A1J5IXX5</accession>
<dbReference type="SUPFAM" id="SSF53474">
    <property type="entry name" value="alpha/beta-Hydrolases"/>
    <property type="match status" value="1"/>
</dbReference>
<reference evidence="1 2" key="1">
    <citation type="journal article" date="2016" name="Environ. Microbiol.">
        <title>Genomic resolution of a cold subsurface aquifer community provides metabolic insights for novel microbes adapted to high CO concentrations.</title>
        <authorList>
            <person name="Probst A.J."/>
            <person name="Castelle C.J."/>
            <person name="Singh A."/>
            <person name="Brown C.T."/>
            <person name="Anantharaman K."/>
            <person name="Sharon I."/>
            <person name="Hug L.A."/>
            <person name="Burstein D."/>
            <person name="Emerson J.B."/>
            <person name="Thomas B.C."/>
            <person name="Banfield J.F."/>
        </authorList>
    </citation>
    <scope>NUCLEOTIDE SEQUENCE [LARGE SCALE GENOMIC DNA]</scope>
    <source>
        <strain evidence="1">CG2_30_54_11</strain>
    </source>
</reference>
<dbReference type="InterPro" id="IPR029058">
    <property type="entry name" value="AB_hydrolase_fold"/>
</dbReference>
<proteinExistence type="predicted"/>
<comment type="caution">
    <text evidence="1">The sequence shown here is derived from an EMBL/GenBank/DDBJ whole genome shotgun (WGS) entry which is preliminary data.</text>
</comment>
<dbReference type="EMBL" id="MNZT01000094">
    <property type="protein sequence ID" value="OIP96104.1"/>
    <property type="molecule type" value="Genomic_DNA"/>
</dbReference>
<dbReference type="Proteomes" id="UP000183245">
    <property type="component" value="Unassembled WGS sequence"/>
</dbReference>
<dbReference type="AlphaFoldDB" id="A0A1J5IXX5"/>
<evidence type="ECO:0000313" key="1">
    <source>
        <dbReference type="EMBL" id="OIP96104.1"/>
    </source>
</evidence>
<evidence type="ECO:0000313" key="2">
    <source>
        <dbReference type="Proteomes" id="UP000183245"/>
    </source>
</evidence>
<organism evidence="1 2">
    <name type="scientific">Candidatus Wirthbacteria bacterium CG2_30_54_11</name>
    <dbReference type="NCBI Taxonomy" id="1817892"/>
    <lineage>
        <taxon>Bacteria</taxon>
        <taxon>Candidatus Wirthbacteria</taxon>
    </lineage>
</organism>
<gene>
    <name evidence="1" type="ORF">AUK40_05325</name>
</gene>
<dbReference type="STRING" id="1817892.AUK40_05325"/>
<protein>
    <submittedName>
        <fullName evidence="1">Uncharacterized protein</fullName>
    </submittedName>
</protein>
<sequence>MAPINFGEHPSCIEVCIRHHAGDCRRPVIIGLPGYGSGLFNLKEGLLGFSPLRSAPFIGIEPFPVRSVSGVKSAVHLEHLQITFALATRAIREAIVQARTLYPDSKVYVVGMSFGALAISSHLNLEPQDASLADGYVPIQGGSFYQTFTNAHYQAMMDDPGFIGHSAWTNKTAFPEQRPLPNERAQLVHAVVNPGDEVTHGQEEVWRGCQMTSIRGARVGSIPSHLVAPVFHTPQIRRVLVAMAR</sequence>